<accession>A0A8X8ZM35</accession>
<keyword evidence="7" id="KW-0653">Protein transport</keyword>
<dbReference type="Proteomes" id="UP000298416">
    <property type="component" value="Unassembled WGS sequence"/>
</dbReference>
<dbReference type="PROSITE" id="PS50909">
    <property type="entry name" value="GAT"/>
    <property type="match status" value="1"/>
</dbReference>
<feature type="domain" description="GAT" evidence="11">
    <location>
        <begin position="600"/>
        <end position="688"/>
    </location>
</feature>
<evidence type="ECO:0000256" key="2">
    <source>
        <dbReference type="ARBA" id="ARBA00004170"/>
    </source>
</evidence>
<evidence type="ECO:0000256" key="1">
    <source>
        <dbReference type="ARBA" id="ARBA00001933"/>
    </source>
</evidence>
<dbReference type="SMART" id="SM00288">
    <property type="entry name" value="VHS"/>
    <property type="match status" value="1"/>
</dbReference>
<dbReference type="InterPro" id="IPR038425">
    <property type="entry name" value="GAT_sf"/>
</dbReference>
<comment type="similarity">
    <text evidence="4">Belongs to the class-IV pyridoxal-phosphate-dependent aminotransferase family.</text>
</comment>
<dbReference type="Gene3D" id="3.20.10.10">
    <property type="entry name" value="D-amino Acid Aminotransferase, subunit A, domain 2"/>
    <property type="match status" value="1"/>
</dbReference>
<evidence type="ECO:0000313" key="13">
    <source>
        <dbReference type="Proteomes" id="UP000298416"/>
    </source>
</evidence>
<dbReference type="Pfam" id="PF03127">
    <property type="entry name" value="GAT"/>
    <property type="match status" value="1"/>
</dbReference>
<dbReference type="EMBL" id="PNBA02000010">
    <property type="protein sequence ID" value="KAG6409603.1"/>
    <property type="molecule type" value="Genomic_DNA"/>
</dbReference>
<evidence type="ECO:0000256" key="8">
    <source>
        <dbReference type="ARBA" id="ARBA00023136"/>
    </source>
</evidence>
<reference evidence="12" key="1">
    <citation type="submission" date="2018-01" db="EMBL/GenBank/DDBJ databases">
        <authorList>
            <person name="Mao J.F."/>
        </authorList>
    </citation>
    <scope>NUCLEOTIDE SEQUENCE</scope>
    <source>
        <strain evidence="12">Huo1</strain>
        <tissue evidence="12">Leaf</tissue>
    </source>
</reference>
<feature type="region of interest" description="Disordered" evidence="9">
    <location>
        <begin position="715"/>
        <end position="751"/>
    </location>
</feature>
<dbReference type="PANTHER" id="PTHR45898">
    <property type="entry name" value="TOM1-LIKE PROTEIN"/>
    <property type="match status" value="1"/>
</dbReference>
<dbReference type="PANTHER" id="PTHR45898:SF4">
    <property type="entry name" value="TARGET OF MYB PROTEIN 1"/>
    <property type="match status" value="1"/>
</dbReference>
<evidence type="ECO:0000256" key="7">
    <source>
        <dbReference type="ARBA" id="ARBA00022927"/>
    </source>
</evidence>
<dbReference type="GO" id="GO:0003824">
    <property type="term" value="F:catalytic activity"/>
    <property type="evidence" value="ECO:0007669"/>
    <property type="project" value="InterPro"/>
</dbReference>
<comment type="subcellular location">
    <subcellularLocation>
        <location evidence="2">Membrane</location>
        <topology evidence="2">Peripheral membrane protein</topology>
    </subcellularLocation>
</comment>
<comment type="cofactor">
    <cofactor evidence="1">
        <name>pyridoxal 5'-phosphate</name>
        <dbReference type="ChEBI" id="CHEBI:597326"/>
    </cofactor>
</comment>
<organism evidence="12">
    <name type="scientific">Salvia splendens</name>
    <name type="common">Scarlet sage</name>
    <dbReference type="NCBI Taxonomy" id="180675"/>
    <lineage>
        <taxon>Eukaryota</taxon>
        <taxon>Viridiplantae</taxon>
        <taxon>Streptophyta</taxon>
        <taxon>Embryophyta</taxon>
        <taxon>Tracheophyta</taxon>
        <taxon>Spermatophyta</taxon>
        <taxon>Magnoliopsida</taxon>
        <taxon>eudicotyledons</taxon>
        <taxon>Gunneridae</taxon>
        <taxon>Pentapetalae</taxon>
        <taxon>asterids</taxon>
        <taxon>lamiids</taxon>
        <taxon>Lamiales</taxon>
        <taxon>Lamiaceae</taxon>
        <taxon>Nepetoideae</taxon>
        <taxon>Mentheae</taxon>
        <taxon>Salviinae</taxon>
        <taxon>Salvia</taxon>
        <taxon>Salvia subgen. Calosphace</taxon>
        <taxon>core Calosphace</taxon>
    </lineage>
</organism>
<keyword evidence="13" id="KW-1185">Reference proteome</keyword>
<feature type="compositionally biased region" description="Polar residues" evidence="9">
    <location>
        <begin position="726"/>
        <end position="750"/>
    </location>
</feature>
<feature type="compositionally biased region" description="Polar residues" evidence="9">
    <location>
        <begin position="825"/>
        <end position="842"/>
    </location>
</feature>
<dbReference type="Pfam" id="PF00790">
    <property type="entry name" value="VHS"/>
    <property type="match status" value="2"/>
</dbReference>
<evidence type="ECO:0000256" key="9">
    <source>
        <dbReference type="SAM" id="MobiDB-lite"/>
    </source>
</evidence>
<evidence type="ECO:0000256" key="4">
    <source>
        <dbReference type="ARBA" id="ARBA00009320"/>
    </source>
</evidence>
<dbReference type="GO" id="GO:0005737">
    <property type="term" value="C:cytoplasm"/>
    <property type="evidence" value="ECO:0007669"/>
    <property type="project" value="UniProtKB-ARBA"/>
</dbReference>
<evidence type="ECO:0000256" key="3">
    <source>
        <dbReference type="ARBA" id="ARBA00007708"/>
    </source>
</evidence>
<feature type="compositionally biased region" description="Low complexity" evidence="9">
    <location>
        <begin position="813"/>
        <end position="824"/>
    </location>
</feature>
<proteinExistence type="inferred from homology"/>
<evidence type="ECO:0000256" key="5">
    <source>
        <dbReference type="ARBA" id="ARBA00022448"/>
    </source>
</evidence>
<gene>
    <name evidence="12" type="ORF">SASPL_127643</name>
</gene>
<dbReference type="FunFam" id="3.20.10.10:FF:000002">
    <property type="entry name" value="D-alanine aminotransferase"/>
    <property type="match status" value="1"/>
</dbReference>
<dbReference type="InterPro" id="IPR043131">
    <property type="entry name" value="BCAT-like_N"/>
</dbReference>
<dbReference type="GO" id="GO:0043328">
    <property type="term" value="P:protein transport to vacuole involved in ubiquitin-dependent protein catabolic process via the multivesicular body sorting pathway"/>
    <property type="evidence" value="ECO:0007669"/>
    <property type="project" value="InterPro"/>
</dbReference>
<evidence type="ECO:0008006" key="14">
    <source>
        <dbReference type="Google" id="ProtNLM"/>
    </source>
</evidence>
<dbReference type="SUPFAM" id="SSF89009">
    <property type="entry name" value="GAT-like domain"/>
    <property type="match status" value="1"/>
</dbReference>
<keyword evidence="5" id="KW-0813">Transport</keyword>
<protein>
    <recommendedName>
        <fullName evidence="14">4-amino-4-deoxychorismate lyase</fullName>
    </recommendedName>
</protein>
<evidence type="ECO:0000256" key="6">
    <source>
        <dbReference type="ARBA" id="ARBA00022898"/>
    </source>
</evidence>
<dbReference type="FunFam" id="1.20.58.160:FF:000004">
    <property type="entry name" value="TOM1-like protein 2"/>
    <property type="match status" value="1"/>
</dbReference>
<feature type="domain" description="VHS" evidence="10">
    <location>
        <begin position="394"/>
        <end position="558"/>
    </location>
</feature>
<dbReference type="CDD" id="cd03561">
    <property type="entry name" value="VHS"/>
    <property type="match status" value="1"/>
</dbReference>
<dbReference type="GO" id="GO:0046394">
    <property type="term" value="P:carboxylic acid biosynthetic process"/>
    <property type="evidence" value="ECO:0007669"/>
    <property type="project" value="UniProtKB-ARBA"/>
</dbReference>
<reference evidence="12" key="2">
    <citation type="submission" date="2020-08" db="EMBL/GenBank/DDBJ databases">
        <title>Plant Genome Project.</title>
        <authorList>
            <person name="Zhang R.-G."/>
        </authorList>
    </citation>
    <scope>NUCLEOTIDE SEQUENCE</scope>
    <source>
        <strain evidence="12">Huo1</strain>
        <tissue evidence="12">Leaf</tissue>
    </source>
</reference>
<keyword evidence="6" id="KW-0663">Pyridoxal phosphate</keyword>
<dbReference type="PROSITE" id="PS50179">
    <property type="entry name" value="VHS"/>
    <property type="match status" value="1"/>
</dbReference>
<dbReference type="AlphaFoldDB" id="A0A8X8ZM35"/>
<evidence type="ECO:0000313" key="12">
    <source>
        <dbReference type="EMBL" id="KAG6409603.1"/>
    </source>
</evidence>
<dbReference type="GO" id="GO:0008652">
    <property type="term" value="P:amino acid biosynthetic process"/>
    <property type="evidence" value="ECO:0007669"/>
    <property type="project" value="UniProtKB-ARBA"/>
</dbReference>
<dbReference type="InterPro" id="IPR044836">
    <property type="entry name" value="TOL_plant"/>
</dbReference>
<dbReference type="Gene3D" id="1.25.40.90">
    <property type="match status" value="1"/>
</dbReference>
<dbReference type="SUPFAM" id="SSF48464">
    <property type="entry name" value="ENTH/VHS domain"/>
    <property type="match status" value="1"/>
</dbReference>
<dbReference type="InterPro" id="IPR008942">
    <property type="entry name" value="ENTH_VHS"/>
</dbReference>
<dbReference type="GO" id="GO:0035091">
    <property type="term" value="F:phosphatidylinositol binding"/>
    <property type="evidence" value="ECO:0007669"/>
    <property type="project" value="InterPro"/>
</dbReference>
<dbReference type="Gene3D" id="1.20.58.160">
    <property type="match status" value="1"/>
</dbReference>
<sequence>MAFPATLANPTFPSQGWLISPSIHSLSSKNLSFRNGSLYMQLRVAQSPHSSISSETELGQIFDVPLLSCSEATERLRTFRSSYESKQQYLAMYSSIFGGITTDPAAMVIPMDDHMVHRGHGVFDTAAVMDGYLYELDQHLDRFIGSAAMAKIKLPFDRESIRRILIQTVSAAKCRKGSLRYWLSAGPGDFQLSPSGCHRLSLYAVVIQDESASSHSGIKVVTSSVPIKPPQFAVMKSVNYLPNALSKMEAEEKGVYAAIWLDEDGYIAEGPNMNVAFVTKGKELVMPKFDKILRGCTARRVLVLAESLVEEGTLRGIRLSDVTVEEGKEADEMMLIGSGVLVHAVVQWDDQVIGDGNVGPVARSLLNLILEDMKSGPDTGLWIEKMVNAMVDRATSDMLIGPDWAMNIEICDICNHDPAQAKDVVRGIKKRLGSRNPKVQLLALTIRLLFINVEHGQLQTGAIILFLQNFGEGLGNYQVLLLETVVKNCGDMVHMHVAEKDLPHEMVKMVKKKPDFHVKEKILILIDTWQEAFGGPRARYPQYYVAYQDLLRLGAVFPQRSERSAPVFTPLQTQPLTSYPPNIGNPVPRADGAESSAEAEFPTLSLTELQNARGIMDVLSEMLSALDPGNKEGIKQEVIVDLVEQCRTYKQRVVHLVNSTSDESLLCQGLALNDDLQRVLAKHEALASGVVPVQSEKLNPEPPKALVPVDSPLIDTGDTKQLDRGPTSSISVGTTQLSIPPPTTNGQLSTPVKADPKIDLLSGDDLNALALVPVGQPQPTSPAASQHNALALVDMFSDGNSNQQPTPVGHVYPSPSQFQQPQDSHAPQPSAYPNGTWNGQVTQQQQPPSPVYGHMTQQQQPPSPVYGQMTQQQQPPSPVYGAQVNDSFPPPPWEAQLDSSLPAANQPQEMQATQGLVNHAQPSPSGAYVTGPQPMAHDQAVLGVYNGGQFTAMQSNQMQDPYPMQNPQQHAVMYPQQMQANPQMGYMYLPQQMYNNQMPAGYGYGYSYGQGQGQGQNQMQNAYFAQQTISAMSVRDDSGLRNPASNILPSGRQARAEDKLFGDLVDISKFKPGKTTPGRAGSM</sequence>
<dbReference type="InterPro" id="IPR043132">
    <property type="entry name" value="BCAT-like_C"/>
</dbReference>
<keyword evidence="8" id="KW-0472">Membrane</keyword>
<dbReference type="InterPro" id="IPR002014">
    <property type="entry name" value="VHS_dom"/>
</dbReference>
<dbReference type="CDD" id="cd14231">
    <property type="entry name" value="GAT_GGA-like_plant"/>
    <property type="match status" value="1"/>
</dbReference>
<dbReference type="GO" id="GO:0043130">
    <property type="term" value="F:ubiquitin binding"/>
    <property type="evidence" value="ECO:0007669"/>
    <property type="project" value="InterPro"/>
</dbReference>
<dbReference type="InterPro" id="IPR001544">
    <property type="entry name" value="Aminotrans_IV"/>
</dbReference>
<evidence type="ECO:0000259" key="11">
    <source>
        <dbReference type="PROSITE" id="PS50909"/>
    </source>
</evidence>
<feature type="region of interest" description="Disordered" evidence="9">
    <location>
        <begin position="797"/>
        <end position="882"/>
    </location>
</feature>
<evidence type="ECO:0000259" key="10">
    <source>
        <dbReference type="PROSITE" id="PS50179"/>
    </source>
</evidence>
<comment type="caution">
    <text evidence="12">The sequence shown here is derived from an EMBL/GenBank/DDBJ whole genome shotgun (WGS) entry which is preliminary data.</text>
</comment>
<name>A0A8X8ZM35_SALSN</name>
<dbReference type="FunFam" id="3.30.470.10:FF:000008">
    <property type="entry name" value="D-amino-acid transaminase, chloroplastic"/>
    <property type="match status" value="1"/>
</dbReference>
<dbReference type="SUPFAM" id="SSF56752">
    <property type="entry name" value="D-aminoacid aminotransferase-like PLP-dependent enzymes"/>
    <property type="match status" value="1"/>
</dbReference>
<dbReference type="InterPro" id="IPR004152">
    <property type="entry name" value="GAT_dom"/>
</dbReference>
<dbReference type="GO" id="GO:0016020">
    <property type="term" value="C:membrane"/>
    <property type="evidence" value="ECO:0007669"/>
    <property type="project" value="UniProtKB-SubCell"/>
</dbReference>
<comment type="similarity">
    <text evidence="3">Belongs to the TOM1 family.</text>
</comment>
<dbReference type="InterPro" id="IPR036038">
    <property type="entry name" value="Aminotransferase-like"/>
</dbReference>
<dbReference type="Pfam" id="PF01063">
    <property type="entry name" value="Aminotran_4"/>
    <property type="match status" value="1"/>
</dbReference>
<dbReference type="Gene3D" id="3.30.470.10">
    <property type="match status" value="1"/>
</dbReference>